<dbReference type="InterPro" id="IPR013098">
    <property type="entry name" value="Ig_I-set"/>
</dbReference>
<accession>A0A1I7Y1X7</accession>
<dbReference type="InterPro" id="IPR007110">
    <property type="entry name" value="Ig-like_dom"/>
</dbReference>
<dbReference type="InterPro" id="IPR036179">
    <property type="entry name" value="Ig-like_dom_sf"/>
</dbReference>
<dbReference type="SUPFAM" id="SSF48726">
    <property type="entry name" value="Immunoglobulin"/>
    <property type="match status" value="1"/>
</dbReference>
<evidence type="ECO:0000313" key="3">
    <source>
        <dbReference type="WBParaSite" id="L893_g11902.t1"/>
    </source>
</evidence>
<feature type="domain" description="Ig-like" evidence="1">
    <location>
        <begin position="194"/>
        <end position="256"/>
    </location>
</feature>
<evidence type="ECO:0000313" key="2">
    <source>
        <dbReference type="Proteomes" id="UP000095287"/>
    </source>
</evidence>
<dbReference type="Pfam" id="PF07679">
    <property type="entry name" value="I-set"/>
    <property type="match status" value="1"/>
</dbReference>
<dbReference type="Pfam" id="PF26428">
    <property type="entry name" value="Zwei_Ig_N"/>
    <property type="match status" value="1"/>
</dbReference>
<sequence>MADLGWRHAAYMLACSLRVKPTFVHSLVRLCLHFFDNGTSKDSDSTMICQRLCLAIFALSIAYASSRDVDVVAQGSVGHVFPAETAISTVEKPLVANMSDLWCQAFRNSAQKTEVLDAARFVHITGLQTHTAEMRNNHMQAYLHFRNAPLTVAGKYKCNLTTAGGENVYGNMFIYMRPVFHDSSKNIEFVEEDKNFTVIAKPVYSSRESTVVLRCPVLGYPKPTIKWFKDPEMKETDSVEIDTNTLYFNQSQDSAA</sequence>
<proteinExistence type="predicted"/>
<dbReference type="InterPro" id="IPR013783">
    <property type="entry name" value="Ig-like_fold"/>
</dbReference>
<reference evidence="3" key="1">
    <citation type="submission" date="2016-11" db="UniProtKB">
        <authorList>
            <consortium name="WormBaseParasite"/>
        </authorList>
    </citation>
    <scope>IDENTIFICATION</scope>
</reference>
<dbReference type="Proteomes" id="UP000095287">
    <property type="component" value="Unplaced"/>
</dbReference>
<dbReference type="WBParaSite" id="L893_g11902.t1">
    <property type="protein sequence ID" value="L893_g11902.t1"/>
    <property type="gene ID" value="L893_g11902"/>
</dbReference>
<keyword evidence="2" id="KW-1185">Reference proteome</keyword>
<protein>
    <submittedName>
        <fullName evidence="3">Ig-like domain-containing protein</fullName>
    </submittedName>
</protein>
<evidence type="ECO:0000259" key="1">
    <source>
        <dbReference type="PROSITE" id="PS50835"/>
    </source>
</evidence>
<dbReference type="AlphaFoldDB" id="A0A1I7Y1X7"/>
<name>A0A1I7Y1X7_9BILA</name>
<dbReference type="CDD" id="cd00096">
    <property type="entry name" value="Ig"/>
    <property type="match status" value="1"/>
</dbReference>
<dbReference type="InterPro" id="IPR058814">
    <property type="entry name" value="ZIG1/7_N"/>
</dbReference>
<organism evidence="2 3">
    <name type="scientific">Steinernema glaseri</name>
    <dbReference type="NCBI Taxonomy" id="37863"/>
    <lineage>
        <taxon>Eukaryota</taxon>
        <taxon>Metazoa</taxon>
        <taxon>Ecdysozoa</taxon>
        <taxon>Nematoda</taxon>
        <taxon>Chromadorea</taxon>
        <taxon>Rhabditida</taxon>
        <taxon>Tylenchina</taxon>
        <taxon>Panagrolaimomorpha</taxon>
        <taxon>Strongyloidoidea</taxon>
        <taxon>Steinernematidae</taxon>
        <taxon>Steinernema</taxon>
    </lineage>
</organism>
<dbReference type="PROSITE" id="PS50835">
    <property type="entry name" value="IG_LIKE"/>
    <property type="match status" value="1"/>
</dbReference>
<dbReference type="Gene3D" id="2.60.40.10">
    <property type="entry name" value="Immunoglobulins"/>
    <property type="match status" value="1"/>
</dbReference>